<organism evidence="2 3">
    <name type="scientific">Exidia glandulosa HHB12029</name>
    <dbReference type="NCBI Taxonomy" id="1314781"/>
    <lineage>
        <taxon>Eukaryota</taxon>
        <taxon>Fungi</taxon>
        <taxon>Dikarya</taxon>
        <taxon>Basidiomycota</taxon>
        <taxon>Agaricomycotina</taxon>
        <taxon>Agaricomycetes</taxon>
        <taxon>Auriculariales</taxon>
        <taxon>Exidiaceae</taxon>
        <taxon>Exidia</taxon>
    </lineage>
</organism>
<evidence type="ECO:0000313" key="3">
    <source>
        <dbReference type="Proteomes" id="UP000077266"/>
    </source>
</evidence>
<feature type="compositionally biased region" description="Pro residues" evidence="1">
    <location>
        <begin position="112"/>
        <end position="122"/>
    </location>
</feature>
<sequence>MSNLSFVRLYSTSIIEEATSHQCTGHYALSCRFARGSEFAGSLSTSYHVGADLHAGHISTPGRSLMAVSKPADAANPARALANQARTPRSRGAASSKTSSTETERNPQEHVPTPPPNTPRPGPATTSASATPRPRTRSPVKKSTTATATGTVSPTGPNTPPVFEDLQQVPGGIPSSQHVFRTPVPEPTQWPVMDPRRLLTNAAVRAWVDSRCHTTGTTVAELAAARAHHNDFFVWVYAHTNTFRQNFSREYAMNKDLRRIALLEGIHDMRRALYTLEAMTGALVVAAVISPQAAPSLFRRMDDRDDTIVRVEDPSKIKFQYFHVGAPHRTSGTTIAPQWQAAYDELADMIKTRFAKPHIEMWGRHRKAAGHQGTLSGSLQEFADEPDDDIDNEYNNMFASRTPPAPPAHEPVAEAAPNGDDGHAQMGDSRGAFLHALDVIEARAKDSRLEILLEQLGCQEEESHEILSLAVTLDSAAFFDEVVKMEYSTLTAAQMLYLAELDKEQDVIRLPA</sequence>
<evidence type="ECO:0000256" key="1">
    <source>
        <dbReference type="SAM" id="MobiDB-lite"/>
    </source>
</evidence>
<dbReference type="Proteomes" id="UP000077266">
    <property type="component" value="Unassembled WGS sequence"/>
</dbReference>
<gene>
    <name evidence="2" type="ORF">EXIGLDRAFT_756921</name>
</gene>
<keyword evidence="3" id="KW-1185">Reference proteome</keyword>
<evidence type="ECO:0000313" key="2">
    <source>
        <dbReference type="EMBL" id="KZV79497.1"/>
    </source>
</evidence>
<proteinExistence type="predicted"/>
<reference evidence="2 3" key="1">
    <citation type="journal article" date="2016" name="Mol. Biol. Evol.">
        <title>Comparative Genomics of Early-Diverging Mushroom-Forming Fungi Provides Insights into the Origins of Lignocellulose Decay Capabilities.</title>
        <authorList>
            <person name="Nagy L.G."/>
            <person name="Riley R."/>
            <person name="Tritt A."/>
            <person name="Adam C."/>
            <person name="Daum C."/>
            <person name="Floudas D."/>
            <person name="Sun H."/>
            <person name="Yadav J.S."/>
            <person name="Pangilinan J."/>
            <person name="Larsson K.H."/>
            <person name="Matsuura K."/>
            <person name="Barry K."/>
            <person name="Labutti K."/>
            <person name="Kuo R."/>
            <person name="Ohm R.A."/>
            <person name="Bhattacharya S.S."/>
            <person name="Shirouzu T."/>
            <person name="Yoshinaga Y."/>
            <person name="Martin F.M."/>
            <person name="Grigoriev I.V."/>
            <person name="Hibbett D.S."/>
        </authorList>
    </citation>
    <scope>NUCLEOTIDE SEQUENCE [LARGE SCALE GENOMIC DNA]</scope>
    <source>
        <strain evidence="2 3">HHB12029</strain>
    </source>
</reference>
<dbReference type="OrthoDB" id="10598573at2759"/>
<accession>A0A165AX28</accession>
<feature type="region of interest" description="Disordered" evidence="1">
    <location>
        <begin position="399"/>
        <end position="428"/>
    </location>
</feature>
<feature type="compositionally biased region" description="Low complexity" evidence="1">
    <location>
        <begin position="141"/>
        <end position="156"/>
    </location>
</feature>
<feature type="region of interest" description="Disordered" evidence="1">
    <location>
        <begin position="68"/>
        <end position="181"/>
    </location>
</feature>
<dbReference type="AlphaFoldDB" id="A0A165AX28"/>
<feature type="compositionally biased region" description="Low complexity" evidence="1">
    <location>
        <begin position="71"/>
        <end position="86"/>
    </location>
</feature>
<protein>
    <submittedName>
        <fullName evidence="2">Uncharacterized protein</fullName>
    </submittedName>
</protein>
<dbReference type="InParanoid" id="A0A165AX28"/>
<name>A0A165AX28_EXIGL</name>
<dbReference type="EMBL" id="KV426604">
    <property type="protein sequence ID" value="KZV79497.1"/>
    <property type="molecule type" value="Genomic_DNA"/>
</dbReference>